<keyword evidence="4" id="KW-1185">Reference proteome</keyword>
<name>A0A0B2UWS9_TOXCA</name>
<proteinExistence type="predicted"/>
<comment type="caution">
    <text evidence="3">The sequence shown here is derived from an EMBL/GenBank/DDBJ whole genome shotgun (WGS) entry which is preliminary data.</text>
</comment>
<sequence length="176" mass="19936">MSGTEMAITASEVSDFAYVTLVASSLSLFPTLFLCSRRKRTVASNRPKLAKIMAHKPEKVVVEQTTRMSLRSEETVENCSSISAYGVDTTHKKSPDTTKSKRSPISTHSRRRKSQRKLFRKRASSKRHQSEPSTRPIRLKPSESTSIKMNNERNTTDIKAKTSQTISERAIYEERV</sequence>
<evidence type="ECO:0000256" key="1">
    <source>
        <dbReference type="SAM" id="MobiDB-lite"/>
    </source>
</evidence>
<dbReference type="Proteomes" id="UP000031036">
    <property type="component" value="Unassembled WGS sequence"/>
</dbReference>
<reference evidence="3 4" key="1">
    <citation type="submission" date="2014-11" db="EMBL/GenBank/DDBJ databases">
        <title>Genetic blueprint of the zoonotic pathogen Toxocara canis.</title>
        <authorList>
            <person name="Zhu X.-Q."/>
            <person name="Korhonen P.K."/>
            <person name="Cai H."/>
            <person name="Young N.D."/>
            <person name="Nejsum P."/>
            <person name="von Samson-Himmelstjerna G."/>
            <person name="Boag P.R."/>
            <person name="Tan P."/>
            <person name="Li Q."/>
            <person name="Min J."/>
            <person name="Yang Y."/>
            <person name="Wang X."/>
            <person name="Fang X."/>
            <person name="Hall R.S."/>
            <person name="Hofmann A."/>
            <person name="Sternberg P.W."/>
            <person name="Jex A.R."/>
            <person name="Gasser R.B."/>
        </authorList>
    </citation>
    <scope>NUCLEOTIDE SEQUENCE [LARGE SCALE GENOMIC DNA]</scope>
    <source>
        <strain evidence="3">PN_DK_2014</strain>
    </source>
</reference>
<protein>
    <submittedName>
        <fullName evidence="3">Uncharacterized protein</fullName>
    </submittedName>
</protein>
<feature type="compositionally biased region" description="Basic and acidic residues" evidence="1">
    <location>
        <begin position="150"/>
        <end position="160"/>
    </location>
</feature>
<accession>A0A0B2UWS9</accession>
<evidence type="ECO:0000313" key="3">
    <source>
        <dbReference type="EMBL" id="KHN73300.1"/>
    </source>
</evidence>
<organism evidence="3 4">
    <name type="scientific">Toxocara canis</name>
    <name type="common">Canine roundworm</name>
    <dbReference type="NCBI Taxonomy" id="6265"/>
    <lineage>
        <taxon>Eukaryota</taxon>
        <taxon>Metazoa</taxon>
        <taxon>Ecdysozoa</taxon>
        <taxon>Nematoda</taxon>
        <taxon>Chromadorea</taxon>
        <taxon>Rhabditida</taxon>
        <taxon>Spirurina</taxon>
        <taxon>Ascaridomorpha</taxon>
        <taxon>Ascaridoidea</taxon>
        <taxon>Toxocaridae</taxon>
        <taxon>Toxocara</taxon>
    </lineage>
</organism>
<gene>
    <name evidence="3" type="ORF">Tcan_06960</name>
</gene>
<feature type="compositionally biased region" description="Basic residues" evidence="1">
    <location>
        <begin position="108"/>
        <end position="127"/>
    </location>
</feature>
<evidence type="ECO:0000256" key="2">
    <source>
        <dbReference type="SAM" id="Phobius"/>
    </source>
</evidence>
<keyword evidence="2" id="KW-1133">Transmembrane helix</keyword>
<evidence type="ECO:0000313" key="4">
    <source>
        <dbReference type="Proteomes" id="UP000031036"/>
    </source>
</evidence>
<keyword evidence="2" id="KW-0812">Transmembrane</keyword>
<feature type="compositionally biased region" description="Basic and acidic residues" evidence="1">
    <location>
        <begin position="89"/>
        <end position="99"/>
    </location>
</feature>
<keyword evidence="2" id="KW-0472">Membrane</keyword>
<dbReference type="EMBL" id="JPKZ01003126">
    <property type="protein sequence ID" value="KHN73300.1"/>
    <property type="molecule type" value="Genomic_DNA"/>
</dbReference>
<feature type="transmembrane region" description="Helical" evidence="2">
    <location>
        <begin position="16"/>
        <end position="36"/>
    </location>
</feature>
<feature type="region of interest" description="Disordered" evidence="1">
    <location>
        <begin position="81"/>
        <end position="164"/>
    </location>
</feature>
<dbReference type="AlphaFoldDB" id="A0A0B2UWS9"/>